<protein>
    <submittedName>
        <fullName evidence="1">Uncharacterized protein</fullName>
    </submittedName>
</protein>
<proteinExistence type="predicted"/>
<dbReference type="AlphaFoldDB" id="A0A7C9V6M0"/>
<accession>A0A7C9V6M0</accession>
<reference evidence="1 2" key="1">
    <citation type="submission" date="2020-02" db="EMBL/GenBank/DDBJ databases">
        <title>Genome sequence of the type strain CGMCC 1.15528 of Mesorhizobium zhangyense.</title>
        <authorList>
            <person name="Gao J."/>
            <person name="Sun J."/>
        </authorList>
    </citation>
    <scope>NUCLEOTIDE SEQUENCE [LARGE SCALE GENOMIC DNA]</scope>
    <source>
        <strain evidence="1 2">CGMCC 1.15528</strain>
    </source>
</reference>
<dbReference type="Proteomes" id="UP000481252">
    <property type="component" value="Unassembled WGS sequence"/>
</dbReference>
<dbReference type="RefSeq" id="WP_165118284.1">
    <property type="nucleotide sequence ID" value="NZ_JAAKZG010000005.1"/>
</dbReference>
<evidence type="ECO:0000313" key="2">
    <source>
        <dbReference type="Proteomes" id="UP000481252"/>
    </source>
</evidence>
<evidence type="ECO:0000313" key="1">
    <source>
        <dbReference type="EMBL" id="NGN42165.1"/>
    </source>
</evidence>
<sequence>MNSKTAEEILAHPRFAEARRAHIDALVGLFADNRFVTRLMIDSSTIMLRALLVGFHVSHDEDDRTTWATLGQIQNVLVERGLASARRVEDLVARFRQVGYVVSVESPSDIRVRILKPTEQLLAHDRDHLAVYHRFLHDLYPDRGYDWALRQDPRVHFEIRKAMFLALDKATVFTRHQPIMTFLTRNAGYCAFLLVAQAALSRYPREQSFGSIADRLGVSRTHIRNIFVDAEAAGFVSCEGKPGSPVEIMQPLWQDYDNFLADMQAGQDAIAQAAFATLRADCGADHPA</sequence>
<name>A0A7C9V6M0_9HYPH</name>
<comment type="caution">
    <text evidence="1">The sequence shown here is derived from an EMBL/GenBank/DDBJ whole genome shotgun (WGS) entry which is preliminary data.</text>
</comment>
<dbReference type="EMBL" id="JAAKZG010000005">
    <property type="protein sequence ID" value="NGN42165.1"/>
    <property type="molecule type" value="Genomic_DNA"/>
</dbReference>
<gene>
    <name evidence="1" type="ORF">G6N74_13935</name>
</gene>
<keyword evidence="2" id="KW-1185">Reference proteome</keyword>
<organism evidence="1 2">
    <name type="scientific">Mesorhizobium zhangyense</name>
    <dbReference type="NCBI Taxonomy" id="1776730"/>
    <lineage>
        <taxon>Bacteria</taxon>
        <taxon>Pseudomonadati</taxon>
        <taxon>Pseudomonadota</taxon>
        <taxon>Alphaproteobacteria</taxon>
        <taxon>Hyphomicrobiales</taxon>
        <taxon>Phyllobacteriaceae</taxon>
        <taxon>Mesorhizobium</taxon>
    </lineage>
</organism>